<feature type="region of interest" description="Disordered" evidence="1">
    <location>
        <begin position="125"/>
        <end position="145"/>
    </location>
</feature>
<dbReference type="STRING" id="569365.A0A0D1ZHB7"/>
<dbReference type="OrthoDB" id="10262656at2759"/>
<evidence type="ECO:0000313" key="2">
    <source>
        <dbReference type="EMBL" id="KIW27356.1"/>
    </source>
</evidence>
<protein>
    <submittedName>
        <fullName evidence="2">Uncharacterized protein</fullName>
    </submittedName>
</protein>
<organism evidence="2 3">
    <name type="scientific">Cladophialophora immunda</name>
    <dbReference type="NCBI Taxonomy" id="569365"/>
    <lineage>
        <taxon>Eukaryota</taxon>
        <taxon>Fungi</taxon>
        <taxon>Dikarya</taxon>
        <taxon>Ascomycota</taxon>
        <taxon>Pezizomycotina</taxon>
        <taxon>Eurotiomycetes</taxon>
        <taxon>Chaetothyriomycetidae</taxon>
        <taxon>Chaetothyriales</taxon>
        <taxon>Herpotrichiellaceae</taxon>
        <taxon>Cladophialophora</taxon>
    </lineage>
</organism>
<dbReference type="EMBL" id="KN847043">
    <property type="protein sequence ID" value="KIW27356.1"/>
    <property type="molecule type" value="Genomic_DNA"/>
</dbReference>
<feature type="region of interest" description="Disordered" evidence="1">
    <location>
        <begin position="349"/>
        <end position="378"/>
    </location>
</feature>
<keyword evidence="3" id="KW-1185">Reference proteome</keyword>
<evidence type="ECO:0000256" key="1">
    <source>
        <dbReference type="SAM" id="MobiDB-lite"/>
    </source>
</evidence>
<dbReference type="GeneID" id="27346294"/>
<proteinExistence type="predicted"/>
<gene>
    <name evidence="2" type="ORF">PV07_07100</name>
</gene>
<reference evidence="2 3" key="1">
    <citation type="submission" date="2015-01" db="EMBL/GenBank/DDBJ databases">
        <title>The Genome Sequence of Cladophialophora immunda CBS83496.</title>
        <authorList>
            <consortium name="The Broad Institute Genomics Platform"/>
            <person name="Cuomo C."/>
            <person name="de Hoog S."/>
            <person name="Gorbushina A."/>
            <person name="Stielow B."/>
            <person name="Teixiera M."/>
            <person name="Abouelleil A."/>
            <person name="Chapman S.B."/>
            <person name="Priest M."/>
            <person name="Young S.K."/>
            <person name="Wortman J."/>
            <person name="Nusbaum C."/>
            <person name="Birren B."/>
        </authorList>
    </citation>
    <scope>NUCLEOTIDE SEQUENCE [LARGE SCALE GENOMIC DNA]</scope>
    <source>
        <strain evidence="2 3">CBS 83496</strain>
    </source>
</reference>
<sequence>MMLSVPSARRYLVPALTVLALLIFVRVLSQRALLRSSQNALLHGVLQSYVVRSAHVAVVKASTHPHLFAVGSPGIDKQAAMVSKPQELPLADPVIVQFTQCPTQPNPHTSHIRLPNVLYNISLASPRAPPPSREHQERDESSDDVVQGEDATRFFNPAIIPLPHWSRPAKYVLVSRLVTTGFHQESHVCLADICYPPQAPPLPAISFPLERSDNATPHHPGPDADPAPYLEKRLPRSQPVLPPDTSPCSASDLSDIRLGANGGLCCLTAPQKINIPPTPAENCTDSWLAFPDIPGFHDPRVFWSGKGEPLILVNSASRYGCVGLWIVDLRKVYPELERVLSREHRHKTIDVGTEARSPGLKGRDTNPGPEMEQDPARIGTRRGLGIKPFMSYPHLTEITRNPRDSLARVEKNWMLWFPSADTAYVQYDLIRQGLGEADEENVFELARLGLNATTALLTGDATNHTASSTHHAKPRRWTEARQTKGGRTFAKLTGNGFTTPNLTSALEEPCFSQSEGHFVDSLGNKGHWHQGSNSLRLILCTRAQARSDAVCKDDENANGTAVTTGRSVHFAIMHRKFSNELDLPLRYERYVVVWEGRAPFQMLGVSRFPLLMRNERAGPWTKEENWPDPKERGWNATREHLHEKEVRVVRRGDGEELYENEAEQRNNFIKSQAYFTYTPSLAWAWTPHSAAANQEEEEEDVEYMSQLGTGYLGDDVLVGIGLEDVNQAFARVKVDDLLQCLRLCPGVKFADEVKVD</sequence>
<dbReference type="HOGENOM" id="CLU_028974_0_0_1"/>
<dbReference type="Proteomes" id="UP000054466">
    <property type="component" value="Unassembled WGS sequence"/>
</dbReference>
<name>A0A0D1ZHB7_9EURO</name>
<feature type="region of interest" description="Disordered" evidence="1">
    <location>
        <begin position="207"/>
        <end position="246"/>
    </location>
</feature>
<dbReference type="AlphaFoldDB" id="A0A0D1ZHB7"/>
<dbReference type="RefSeq" id="XP_016247572.1">
    <property type="nucleotide sequence ID" value="XM_016394153.1"/>
</dbReference>
<accession>A0A0D1ZHB7</accession>
<evidence type="ECO:0000313" key="3">
    <source>
        <dbReference type="Proteomes" id="UP000054466"/>
    </source>
</evidence>
<dbReference type="VEuPathDB" id="FungiDB:PV07_07100"/>